<protein>
    <submittedName>
        <fullName evidence="1">Uncharacterized protein</fullName>
    </submittedName>
</protein>
<evidence type="ECO:0000313" key="1">
    <source>
        <dbReference type="EMBL" id="GAA4447198.1"/>
    </source>
</evidence>
<proteinExistence type="predicted"/>
<dbReference type="Proteomes" id="UP001500840">
    <property type="component" value="Unassembled WGS sequence"/>
</dbReference>
<name>A0ABP8MDR7_9BACT</name>
<accession>A0ABP8MDR7</accession>
<reference evidence="2" key="1">
    <citation type="journal article" date="2019" name="Int. J. Syst. Evol. Microbiol.">
        <title>The Global Catalogue of Microorganisms (GCM) 10K type strain sequencing project: providing services to taxonomists for standard genome sequencing and annotation.</title>
        <authorList>
            <consortium name="The Broad Institute Genomics Platform"/>
            <consortium name="The Broad Institute Genome Sequencing Center for Infectious Disease"/>
            <person name="Wu L."/>
            <person name="Ma J."/>
        </authorList>
    </citation>
    <scope>NUCLEOTIDE SEQUENCE [LARGE SCALE GENOMIC DNA]</scope>
    <source>
        <strain evidence="2">JCM 17759</strain>
    </source>
</reference>
<comment type="caution">
    <text evidence="1">The sequence shown here is derived from an EMBL/GenBank/DDBJ whole genome shotgun (WGS) entry which is preliminary data.</text>
</comment>
<dbReference type="EMBL" id="BAABGA010000011">
    <property type="protein sequence ID" value="GAA4447198.1"/>
    <property type="molecule type" value="Genomic_DNA"/>
</dbReference>
<keyword evidence="2" id="KW-1185">Reference proteome</keyword>
<organism evidence="1 2">
    <name type="scientific">Novipirellula rosea</name>
    <dbReference type="NCBI Taxonomy" id="1031540"/>
    <lineage>
        <taxon>Bacteria</taxon>
        <taxon>Pseudomonadati</taxon>
        <taxon>Planctomycetota</taxon>
        <taxon>Planctomycetia</taxon>
        <taxon>Pirellulales</taxon>
        <taxon>Pirellulaceae</taxon>
        <taxon>Novipirellula</taxon>
    </lineage>
</organism>
<evidence type="ECO:0000313" key="2">
    <source>
        <dbReference type="Proteomes" id="UP001500840"/>
    </source>
</evidence>
<gene>
    <name evidence="1" type="ORF">GCM10023156_08930</name>
</gene>
<sequence length="60" mass="6989">MPNLFEQSIRKALANEFITQVDKPRLFTNGSDVKPGGRLSLLRNAFVDIRAFFHRLEERK</sequence>